<gene>
    <name evidence="2" type="ORF">HF853_01735</name>
</gene>
<dbReference type="EMBL" id="JABAFZ010000002">
    <property type="protein sequence ID" value="NME88419.1"/>
    <property type="molecule type" value="Genomic_DNA"/>
</dbReference>
<keyword evidence="2" id="KW-0436">Ligase</keyword>
<name>A0AB36CHY1_9CORY</name>
<feature type="transmembrane region" description="Helical" evidence="1">
    <location>
        <begin position="6"/>
        <end position="31"/>
    </location>
</feature>
<accession>A0AB36CHY1</accession>
<evidence type="ECO:0000313" key="2">
    <source>
        <dbReference type="EMBL" id="NME88419.1"/>
    </source>
</evidence>
<comment type="caution">
    <text evidence="2">The sequence shown here is derived from an EMBL/GenBank/DDBJ whole genome shotgun (WGS) entry which is preliminary data.</text>
</comment>
<dbReference type="Proteomes" id="UP000544551">
    <property type="component" value="Unassembled WGS sequence"/>
</dbReference>
<dbReference type="GO" id="GO:0016874">
    <property type="term" value="F:ligase activity"/>
    <property type="evidence" value="ECO:0007669"/>
    <property type="project" value="UniProtKB-KW"/>
</dbReference>
<keyword evidence="1" id="KW-0472">Membrane</keyword>
<proteinExistence type="predicted"/>
<evidence type="ECO:0000313" key="3">
    <source>
        <dbReference type="Proteomes" id="UP000544551"/>
    </source>
</evidence>
<dbReference type="AlphaFoldDB" id="A0AB36CHY1"/>
<protein>
    <submittedName>
        <fullName evidence="2">Phosphoribosylamine--glycine ligase</fullName>
    </submittedName>
</protein>
<dbReference type="RefSeq" id="WP_168968955.1">
    <property type="nucleotide sequence ID" value="NZ_JABAFZ010000002.1"/>
</dbReference>
<sequence>MESDVIALLISAISLVLAGVSLGWQIAQWLLSAGRPKASLMHGVSEGSGAIVGPVTKAKPSLRTSRLREQGMNGEEIIGIQITNHGRSPVSVEKVALCPRGGHTRLIPVEQLMGPELPYRLEAGTNASWYLAFDIASVLIRASRHALGEPVKGVYMRAMLGTGKEIQTPETLRI</sequence>
<keyword evidence="1" id="KW-1133">Transmembrane helix</keyword>
<organism evidence="2 3">
    <name type="scientific">Corynebacterium stationis</name>
    <dbReference type="NCBI Taxonomy" id="1705"/>
    <lineage>
        <taxon>Bacteria</taxon>
        <taxon>Bacillati</taxon>
        <taxon>Actinomycetota</taxon>
        <taxon>Actinomycetes</taxon>
        <taxon>Mycobacteriales</taxon>
        <taxon>Corynebacteriaceae</taxon>
        <taxon>Corynebacterium</taxon>
    </lineage>
</organism>
<evidence type="ECO:0000256" key="1">
    <source>
        <dbReference type="SAM" id="Phobius"/>
    </source>
</evidence>
<keyword evidence="1" id="KW-0812">Transmembrane</keyword>
<reference evidence="2 3" key="1">
    <citation type="submission" date="2020-04" db="EMBL/GenBank/DDBJ databases">
        <authorList>
            <person name="Hitch T.C.A."/>
            <person name="Wylensek D."/>
            <person name="Clavel T."/>
        </authorList>
    </citation>
    <scope>NUCLEOTIDE SEQUENCE [LARGE SCALE GENOMIC DNA]</scope>
    <source>
        <strain evidence="2 3">BL-383-APC-3D</strain>
    </source>
</reference>